<feature type="region of interest" description="Disordered" evidence="10">
    <location>
        <begin position="246"/>
        <end position="270"/>
    </location>
</feature>
<keyword evidence="1 8" id="KW-1003">Cell membrane</keyword>
<dbReference type="HAMAP" id="MF_00509">
    <property type="entry name" value="ZipA"/>
    <property type="match status" value="1"/>
</dbReference>
<evidence type="ECO:0000256" key="3">
    <source>
        <dbReference type="ARBA" id="ARBA00022618"/>
    </source>
</evidence>
<evidence type="ECO:0000313" key="12">
    <source>
        <dbReference type="EMBL" id="RZO22841.1"/>
    </source>
</evidence>
<comment type="subunit">
    <text evidence="8">Interacts with FtsZ via their C-terminal domains.</text>
</comment>
<feature type="transmembrane region" description="Helical" evidence="8">
    <location>
        <begin position="6"/>
        <end position="26"/>
    </location>
</feature>
<dbReference type="GO" id="GO:0032153">
    <property type="term" value="C:cell division site"/>
    <property type="evidence" value="ECO:0007669"/>
    <property type="project" value="UniProtKB-UniRule"/>
</dbReference>
<dbReference type="Proteomes" id="UP000315889">
    <property type="component" value="Unassembled WGS sequence"/>
</dbReference>
<comment type="subcellular location">
    <subcellularLocation>
        <location evidence="8">Cell inner membrane</location>
        <topology evidence="8">Single-pass type I membrane protein</topology>
    </subcellularLocation>
    <text evidence="8">Localizes to the Z ring in an FtsZ-dependent manner.</text>
</comment>
<evidence type="ECO:0000256" key="5">
    <source>
        <dbReference type="ARBA" id="ARBA00022989"/>
    </source>
</evidence>
<keyword evidence="5 8" id="KW-1133">Transmembrane helix</keyword>
<dbReference type="PANTHER" id="PTHR38685:SF1">
    <property type="entry name" value="CELL DIVISION PROTEIN ZIPA"/>
    <property type="match status" value="1"/>
</dbReference>
<evidence type="ECO:0000256" key="7">
    <source>
        <dbReference type="ARBA" id="ARBA00023306"/>
    </source>
</evidence>
<feature type="compositionally biased region" description="Acidic residues" evidence="10">
    <location>
        <begin position="49"/>
        <end position="59"/>
    </location>
</feature>
<dbReference type="SMART" id="SM00771">
    <property type="entry name" value="ZipA_C"/>
    <property type="match status" value="1"/>
</dbReference>
<name>A0A520MNP6_9GAMM</name>
<keyword evidence="4 8" id="KW-0812">Transmembrane</keyword>
<keyword evidence="6 8" id="KW-0472">Membrane</keyword>
<evidence type="ECO:0000256" key="2">
    <source>
        <dbReference type="ARBA" id="ARBA00022519"/>
    </source>
</evidence>
<dbReference type="InterPro" id="IPR036765">
    <property type="entry name" value="ZipA_FtsZ-bd_C_sf"/>
</dbReference>
<dbReference type="GO" id="GO:0000917">
    <property type="term" value="P:division septum assembly"/>
    <property type="evidence" value="ECO:0007669"/>
    <property type="project" value="TreeGrafter"/>
</dbReference>
<accession>A0A520MNP6</accession>
<dbReference type="Pfam" id="PF04354">
    <property type="entry name" value="ZipA_C"/>
    <property type="match status" value="1"/>
</dbReference>
<dbReference type="InterPro" id="IPR007449">
    <property type="entry name" value="ZipA_FtsZ-bd_C"/>
</dbReference>
<comment type="similarity">
    <text evidence="8 9">Belongs to the ZipA family.</text>
</comment>
<reference evidence="12 13" key="1">
    <citation type="submission" date="2019-02" db="EMBL/GenBank/DDBJ databases">
        <title>Prokaryotic population dynamics and viral predation in marine succession experiment using metagenomics: the confinement effect.</title>
        <authorList>
            <person name="Haro-Moreno J.M."/>
            <person name="Rodriguez-Valera F."/>
            <person name="Lopez-Perez M."/>
        </authorList>
    </citation>
    <scope>NUCLEOTIDE SEQUENCE [LARGE SCALE GENOMIC DNA]</scope>
    <source>
        <strain evidence="12">MED-G170</strain>
    </source>
</reference>
<evidence type="ECO:0000256" key="6">
    <source>
        <dbReference type="ARBA" id="ARBA00023136"/>
    </source>
</evidence>
<evidence type="ECO:0000256" key="8">
    <source>
        <dbReference type="HAMAP-Rule" id="MF_00509"/>
    </source>
</evidence>
<sequence>MDFFTPKEVLVIVGIIAVIAIILDGARRVKRNRYEKLQMSSRKLQQESVEYDEDEDELDQSQFPSGGSRIIGSRDVEEPRLDGNFDFGGKPEQQGFDLDHSIYASRDDDLSQSRNTVSNDHSDSTPVNSQDVLVMHLVAKKGDAVSGESLLETAVDAGLRYGEMKIFHRHLNDDGSGQVLFSMANLVNPGTFDLNTMKTITTPGVTLFMPLDDIEDPVSALEVMIQTVDTLVEKLSLNVMDESRSSMTRQTIDHYRQRAKKASLQQSNQH</sequence>
<keyword evidence="3 8" id="KW-0132">Cell division</keyword>
<evidence type="ECO:0000256" key="1">
    <source>
        <dbReference type="ARBA" id="ARBA00022475"/>
    </source>
</evidence>
<dbReference type="PANTHER" id="PTHR38685">
    <property type="entry name" value="CELL DIVISION PROTEIN ZIPA"/>
    <property type="match status" value="1"/>
</dbReference>
<evidence type="ECO:0000259" key="11">
    <source>
        <dbReference type="SMART" id="SM00771"/>
    </source>
</evidence>
<dbReference type="InterPro" id="IPR011919">
    <property type="entry name" value="Cell_div_ZipA"/>
</dbReference>
<dbReference type="NCBIfam" id="TIGR02205">
    <property type="entry name" value="septum_zipA"/>
    <property type="match status" value="1"/>
</dbReference>
<dbReference type="GO" id="GO:0005886">
    <property type="term" value="C:plasma membrane"/>
    <property type="evidence" value="ECO:0007669"/>
    <property type="project" value="UniProtKB-SubCell"/>
</dbReference>
<dbReference type="EMBL" id="SHBP01000001">
    <property type="protein sequence ID" value="RZO22841.1"/>
    <property type="molecule type" value="Genomic_DNA"/>
</dbReference>
<evidence type="ECO:0000313" key="13">
    <source>
        <dbReference type="Proteomes" id="UP000315889"/>
    </source>
</evidence>
<dbReference type="SUPFAM" id="SSF64383">
    <property type="entry name" value="Cell-division protein ZipA, C-terminal domain"/>
    <property type="match status" value="1"/>
</dbReference>
<comment type="caution">
    <text evidence="12">The sequence shown here is derived from an EMBL/GenBank/DDBJ whole genome shotgun (WGS) entry which is preliminary data.</text>
</comment>
<feature type="domain" description="ZipA C-terminal FtsZ-binding" evidence="11">
    <location>
        <begin position="129"/>
        <end position="259"/>
    </location>
</feature>
<keyword evidence="2 8" id="KW-0997">Cell inner membrane</keyword>
<proteinExistence type="inferred from homology"/>
<dbReference type="GO" id="GO:0043093">
    <property type="term" value="P:FtsZ-dependent cytokinesis"/>
    <property type="evidence" value="ECO:0007669"/>
    <property type="project" value="UniProtKB-UniRule"/>
</dbReference>
<keyword evidence="7 8" id="KW-0131">Cell cycle</keyword>
<evidence type="ECO:0000256" key="10">
    <source>
        <dbReference type="SAM" id="MobiDB-lite"/>
    </source>
</evidence>
<feature type="region of interest" description="Disordered" evidence="10">
    <location>
        <begin position="41"/>
        <end position="75"/>
    </location>
</feature>
<comment type="function">
    <text evidence="8 9">Essential cell division protein that stabilizes the FtsZ protofilaments by cross-linking them and that serves as a cytoplasmic membrane anchor for the Z ring. Also required for the recruitment to the septal ring of downstream cell division proteins.</text>
</comment>
<dbReference type="Gene3D" id="3.30.1400.10">
    <property type="entry name" value="ZipA, C-terminal FtsZ-binding domain"/>
    <property type="match status" value="1"/>
</dbReference>
<evidence type="ECO:0000256" key="4">
    <source>
        <dbReference type="ARBA" id="ARBA00022692"/>
    </source>
</evidence>
<organism evidence="12 13">
    <name type="scientific">SAR92 clade bacterium</name>
    <dbReference type="NCBI Taxonomy" id="2315479"/>
    <lineage>
        <taxon>Bacteria</taxon>
        <taxon>Pseudomonadati</taxon>
        <taxon>Pseudomonadota</taxon>
        <taxon>Gammaproteobacteria</taxon>
        <taxon>Cellvibrionales</taxon>
        <taxon>Porticoccaceae</taxon>
        <taxon>SAR92 clade</taxon>
    </lineage>
</organism>
<gene>
    <name evidence="8 12" type="primary">zipA</name>
    <name evidence="12" type="ORF">EVB03_00300</name>
</gene>
<protein>
    <recommendedName>
        <fullName evidence="8 9">Cell division protein ZipA</fullName>
    </recommendedName>
</protein>
<evidence type="ECO:0000256" key="9">
    <source>
        <dbReference type="RuleBase" id="RU003612"/>
    </source>
</evidence>
<dbReference type="AlphaFoldDB" id="A0A520MNP6"/>